<dbReference type="PROSITE" id="PS50173">
    <property type="entry name" value="UMUC"/>
    <property type="match status" value="1"/>
</dbReference>
<dbReference type="GO" id="GO:0042276">
    <property type="term" value="P:error-prone translesion synthesis"/>
    <property type="evidence" value="ECO:0007669"/>
    <property type="project" value="TreeGrafter"/>
</dbReference>
<accession>A0A217EEN1</accession>
<dbReference type="CDD" id="cd01700">
    <property type="entry name" value="PolY_Pol_V_umuC"/>
    <property type="match status" value="1"/>
</dbReference>
<keyword evidence="4" id="KW-1185">Reference proteome</keyword>
<dbReference type="Pfam" id="PF11799">
    <property type="entry name" value="IMS_C"/>
    <property type="match status" value="1"/>
</dbReference>
<reference evidence="4" key="1">
    <citation type="submission" date="2017-06" db="EMBL/GenBank/DDBJ databases">
        <authorList>
            <person name="Varghese N."/>
            <person name="Submissions S."/>
        </authorList>
    </citation>
    <scope>NUCLEOTIDE SEQUENCE [LARGE SCALE GENOMIC DNA]</scope>
    <source>
        <strain evidence="4">ANC 5114</strain>
    </source>
</reference>
<comment type="similarity">
    <text evidence="1">Belongs to the DNA polymerase type-Y family.</text>
</comment>
<dbReference type="Pfam" id="PF00817">
    <property type="entry name" value="IMS"/>
    <property type="match status" value="1"/>
</dbReference>
<dbReference type="InterPro" id="IPR043128">
    <property type="entry name" value="Rev_trsase/Diguanyl_cyclase"/>
</dbReference>
<evidence type="ECO:0000259" key="2">
    <source>
        <dbReference type="PROSITE" id="PS50173"/>
    </source>
</evidence>
<dbReference type="AlphaFoldDB" id="A0A217EEN1"/>
<dbReference type="Gene3D" id="3.30.70.270">
    <property type="match status" value="1"/>
</dbReference>
<dbReference type="InterPro" id="IPR043502">
    <property type="entry name" value="DNA/RNA_pol_sf"/>
</dbReference>
<dbReference type="Gene3D" id="3.40.1170.60">
    <property type="match status" value="1"/>
</dbReference>
<evidence type="ECO:0000313" key="3">
    <source>
        <dbReference type="EMBL" id="SNQ28824.1"/>
    </source>
</evidence>
<proteinExistence type="inferred from homology"/>
<dbReference type="InterPro" id="IPR017961">
    <property type="entry name" value="DNA_pol_Y-fam_little_finger"/>
</dbReference>
<dbReference type="GO" id="GO:0003887">
    <property type="term" value="F:DNA-directed DNA polymerase activity"/>
    <property type="evidence" value="ECO:0007669"/>
    <property type="project" value="TreeGrafter"/>
</dbReference>
<sequence>MKAKIFALVDVNNCYVSCERAFRPKLNNVPVIVLSNNDGCVIARSEEAKALGIKMAVPYFQIKNLVATHQIEVLSSNYTLYAEMSRRFHGILANFVDIDEHEIYSIDECFLDLSAYATHFDLITYSQTIRTTMNQCLSLPVCVGIGRSKTEAKLANHLAKKQKHYRGVCDLAHMDPTIKEQVLHHIPVGEIWGIGRQHSKKLATQGIHTALDLALANPQKMRKLFSVLMQKTILELQGIACLDIESNQTSKKQIIASRSFGIRVTKLSDLKEATTLYIQDAFRRMRSDHLVCGCIIVFAQSNPFNSMQPFHHQSRTYSFSEPTDSIVDMVKIALSLIESMYQEQVFYKKCGVILTALEAKSTLNGHLLSEPAQKVKQDKLLEVYEYARTKYGAKTLAIGSCMLPERAWMMHREKLSQNYFKPAEFLQVK</sequence>
<dbReference type="Gene3D" id="1.10.150.20">
    <property type="entry name" value="5' to 3' exonuclease, C-terminal subdomain"/>
    <property type="match status" value="1"/>
</dbReference>
<evidence type="ECO:0000256" key="1">
    <source>
        <dbReference type="ARBA" id="ARBA00010945"/>
    </source>
</evidence>
<dbReference type="InterPro" id="IPR001126">
    <property type="entry name" value="UmuC"/>
</dbReference>
<evidence type="ECO:0000313" key="4">
    <source>
        <dbReference type="Proteomes" id="UP000243463"/>
    </source>
</evidence>
<dbReference type="GO" id="GO:0009432">
    <property type="term" value="P:SOS response"/>
    <property type="evidence" value="ECO:0007669"/>
    <property type="project" value="TreeGrafter"/>
</dbReference>
<dbReference type="InterPro" id="IPR050116">
    <property type="entry name" value="DNA_polymerase-Y"/>
</dbReference>
<dbReference type="OrthoDB" id="9808813at2"/>
<dbReference type="GO" id="GO:0005829">
    <property type="term" value="C:cytosol"/>
    <property type="evidence" value="ECO:0007669"/>
    <property type="project" value="TreeGrafter"/>
</dbReference>
<dbReference type="PANTHER" id="PTHR11076">
    <property type="entry name" value="DNA REPAIR POLYMERASE UMUC / TRANSFERASE FAMILY MEMBER"/>
    <property type="match status" value="1"/>
</dbReference>
<organism evidence="3 4">
    <name type="scientific">Acinetobacter apis</name>
    <dbReference type="NCBI Taxonomy" id="1229165"/>
    <lineage>
        <taxon>Bacteria</taxon>
        <taxon>Pseudomonadati</taxon>
        <taxon>Pseudomonadota</taxon>
        <taxon>Gammaproteobacteria</taxon>
        <taxon>Moraxellales</taxon>
        <taxon>Moraxellaceae</taxon>
        <taxon>Acinetobacter</taxon>
    </lineage>
</organism>
<dbReference type="EMBL" id="FZLN01000001">
    <property type="protein sequence ID" value="SNQ28824.1"/>
    <property type="molecule type" value="Genomic_DNA"/>
</dbReference>
<gene>
    <name evidence="3" type="ORF">SAMN05444584_0752</name>
</gene>
<dbReference type="RefSeq" id="WP_088822845.1">
    <property type="nucleotide sequence ID" value="NZ_FZLN01000001.1"/>
</dbReference>
<dbReference type="GO" id="GO:0003684">
    <property type="term" value="F:damaged DNA binding"/>
    <property type="evidence" value="ECO:0007669"/>
    <property type="project" value="InterPro"/>
</dbReference>
<protein>
    <submittedName>
        <fullName evidence="3">DNA polymerase V</fullName>
    </submittedName>
</protein>
<dbReference type="PANTHER" id="PTHR11076:SF34">
    <property type="entry name" value="PROTEIN UMUC"/>
    <property type="match status" value="1"/>
</dbReference>
<dbReference type="Proteomes" id="UP000243463">
    <property type="component" value="Unassembled WGS sequence"/>
</dbReference>
<name>A0A217EEN1_9GAMM</name>
<feature type="domain" description="UmuC" evidence="2">
    <location>
        <begin position="6"/>
        <end position="195"/>
    </location>
</feature>
<dbReference type="GO" id="GO:0006281">
    <property type="term" value="P:DNA repair"/>
    <property type="evidence" value="ECO:0007669"/>
    <property type="project" value="InterPro"/>
</dbReference>
<dbReference type="SUPFAM" id="SSF56672">
    <property type="entry name" value="DNA/RNA polymerases"/>
    <property type="match status" value="1"/>
</dbReference>